<accession>A0ABP7CKX1</accession>
<dbReference type="PROSITE" id="PS51898">
    <property type="entry name" value="TYR_RECOMBINASE"/>
    <property type="match status" value="1"/>
</dbReference>
<dbReference type="EMBL" id="BAABBE010000105">
    <property type="protein sequence ID" value="GAA3690932.1"/>
    <property type="molecule type" value="Genomic_DNA"/>
</dbReference>
<dbReference type="SUPFAM" id="SSF56349">
    <property type="entry name" value="DNA breaking-rejoining enzymes"/>
    <property type="match status" value="1"/>
</dbReference>
<dbReference type="InterPro" id="IPR013762">
    <property type="entry name" value="Integrase-like_cat_sf"/>
</dbReference>
<keyword evidence="3" id="KW-0233">DNA recombination</keyword>
<comment type="caution">
    <text evidence="5">The sequence shown here is derived from an EMBL/GenBank/DDBJ whole genome shotgun (WGS) entry which is preliminary data.</text>
</comment>
<evidence type="ECO:0000313" key="6">
    <source>
        <dbReference type="Proteomes" id="UP001500711"/>
    </source>
</evidence>
<evidence type="ECO:0000256" key="1">
    <source>
        <dbReference type="ARBA" id="ARBA00008857"/>
    </source>
</evidence>
<feature type="domain" description="Tyr recombinase" evidence="4">
    <location>
        <begin position="75"/>
        <end position="279"/>
    </location>
</feature>
<dbReference type="InterPro" id="IPR002104">
    <property type="entry name" value="Integrase_catalytic"/>
</dbReference>
<evidence type="ECO:0000313" key="5">
    <source>
        <dbReference type="EMBL" id="GAA3690932.1"/>
    </source>
</evidence>
<dbReference type="PANTHER" id="PTHR30349">
    <property type="entry name" value="PHAGE INTEGRASE-RELATED"/>
    <property type="match status" value="1"/>
</dbReference>
<sequence>MPEPWGGTPLAAITALGVTKWVNNLHRLGYAPTTVASIVKLLSMMLTDAADERLIPDNPIRRRRRRGRRAHRIEREKIWATPEEVLRIASQATLLDGEGAGLLIITAAWTGCRWGELTGLHRDNLDLDAGTLTIDPLIGALHESTHERWLGPPKTAASARTITLPPFLVGLLRFHLQRHTGDYVFTTQSGTWLWRSTFIRRVLGPAVNGNRDHPGARVHTQPIRPGLTFHGLRHSHKTWLIAGGAPEIAQARRLGHHLHNRVVEVYSHVAPQVEQRLLNDLQRQWTTASAVVRMHPIAPEPVPRRFIGTAAA</sequence>
<organism evidence="5 6">
    <name type="scientific">Lentzea roselyniae</name>
    <dbReference type="NCBI Taxonomy" id="531940"/>
    <lineage>
        <taxon>Bacteria</taxon>
        <taxon>Bacillati</taxon>
        <taxon>Actinomycetota</taxon>
        <taxon>Actinomycetes</taxon>
        <taxon>Pseudonocardiales</taxon>
        <taxon>Pseudonocardiaceae</taxon>
        <taxon>Lentzea</taxon>
    </lineage>
</organism>
<dbReference type="PANTHER" id="PTHR30349:SF64">
    <property type="entry name" value="PROPHAGE INTEGRASE INTD-RELATED"/>
    <property type="match status" value="1"/>
</dbReference>
<keyword evidence="6" id="KW-1185">Reference proteome</keyword>
<dbReference type="Gene3D" id="1.10.443.10">
    <property type="entry name" value="Intergrase catalytic core"/>
    <property type="match status" value="1"/>
</dbReference>
<protein>
    <recommendedName>
        <fullName evidence="4">Tyr recombinase domain-containing protein</fullName>
    </recommendedName>
</protein>
<dbReference type="RefSeq" id="WP_346137399.1">
    <property type="nucleotide sequence ID" value="NZ_BAABBE010000105.1"/>
</dbReference>
<evidence type="ECO:0000259" key="4">
    <source>
        <dbReference type="PROSITE" id="PS51898"/>
    </source>
</evidence>
<proteinExistence type="inferred from homology"/>
<gene>
    <name evidence="5" type="ORF">GCM10022267_91480</name>
</gene>
<reference evidence="6" key="1">
    <citation type="journal article" date="2019" name="Int. J. Syst. Evol. Microbiol.">
        <title>The Global Catalogue of Microorganisms (GCM) 10K type strain sequencing project: providing services to taxonomists for standard genome sequencing and annotation.</title>
        <authorList>
            <consortium name="The Broad Institute Genomics Platform"/>
            <consortium name="The Broad Institute Genome Sequencing Center for Infectious Disease"/>
            <person name="Wu L."/>
            <person name="Ma J."/>
        </authorList>
    </citation>
    <scope>NUCLEOTIDE SEQUENCE [LARGE SCALE GENOMIC DNA]</scope>
    <source>
        <strain evidence="6">JCM 17494</strain>
    </source>
</reference>
<dbReference type="Gene3D" id="1.10.150.130">
    <property type="match status" value="1"/>
</dbReference>
<dbReference type="Pfam" id="PF00589">
    <property type="entry name" value="Phage_integrase"/>
    <property type="match status" value="1"/>
</dbReference>
<dbReference type="CDD" id="cd01189">
    <property type="entry name" value="INT_ICEBs1_C_like"/>
    <property type="match status" value="1"/>
</dbReference>
<evidence type="ECO:0000256" key="3">
    <source>
        <dbReference type="ARBA" id="ARBA00023172"/>
    </source>
</evidence>
<dbReference type="Proteomes" id="UP001500711">
    <property type="component" value="Unassembled WGS sequence"/>
</dbReference>
<evidence type="ECO:0000256" key="2">
    <source>
        <dbReference type="ARBA" id="ARBA00023125"/>
    </source>
</evidence>
<name>A0ABP7CKX1_9PSEU</name>
<dbReference type="InterPro" id="IPR011010">
    <property type="entry name" value="DNA_brk_join_enz"/>
</dbReference>
<dbReference type="InterPro" id="IPR050090">
    <property type="entry name" value="Tyrosine_recombinase_XerCD"/>
</dbReference>
<dbReference type="InterPro" id="IPR010998">
    <property type="entry name" value="Integrase_recombinase_N"/>
</dbReference>
<comment type="similarity">
    <text evidence="1">Belongs to the 'phage' integrase family.</text>
</comment>
<keyword evidence="2" id="KW-0238">DNA-binding</keyword>